<evidence type="ECO:0000313" key="2">
    <source>
        <dbReference type="EMBL" id="PWK15720.1"/>
    </source>
</evidence>
<comment type="caution">
    <text evidence="2">The sequence shown here is derived from an EMBL/GenBank/DDBJ whole genome shotgun (WGS) entry which is preliminary data.</text>
</comment>
<protein>
    <submittedName>
        <fullName evidence="2">Uncharacterized protein</fullName>
    </submittedName>
</protein>
<organism evidence="2 3">
    <name type="scientific">Tumebacillus permanentifrigoris</name>
    <dbReference type="NCBI Taxonomy" id="378543"/>
    <lineage>
        <taxon>Bacteria</taxon>
        <taxon>Bacillati</taxon>
        <taxon>Bacillota</taxon>
        <taxon>Bacilli</taxon>
        <taxon>Bacillales</taxon>
        <taxon>Alicyclobacillaceae</taxon>
        <taxon>Tumebacillus</taxon>
    </lineage>
</organism>
<evidence type="ECO:0000313" key="3">
    <source>
        <dbReference type="Proteomes" id="UP000245634"/>
    </source>
</evidence>
<dbReference type="AlphaFoldDB" id="A0A316DYZ5"/>
<gene>
    <name evidence="2" type="ORF">C7459_103272</name>
</gene>
<dbReference type="SUPFAM" id="SSF101898">
    <property type="entry name" value="NHL repeat"/>
    <property type="match status" value="1"/>
</dbReference>
<evidence type="ECO:0000256" key="1">
    <source>
        <dbReference type="SAM" id="SignalP"/>
    </source>
</evidence>
<dbReference type="EMBL" id="QGGL01000003">
    <property type="protein sequence ID" value="PWK15720.1"/>
    <property type="molecule type" value="Genomic_DNA"/>
</dbReference>
<keyword evidence="1" id="KW-0732">Signal</keyword>
<keyword evidence="3" id="KW-1185">Reference proteome</keyword>
<sequence>MKKKSLFASVVLAGGVLSSQLAFADTNATIQAIDPATSLTQETVSPATATGPLFEIKEGQMSYPANYSFVMQSANFSNGNYVATVGAGKYTIFDAAGNALTSNTWQNGTLFGISAAATMSNGFVVLAGGGGNFQIITDYDYVVKSGKWAQGTSLINTAIGLADGRILLAGDSGKYAFMDGYGNSIKYGSWSHGATSITAGTQLADTGNIVLVGSGGKYNILDANGNLIRSATLTYVTTPNAVAQLSNGNIIIAGSSGRYEIINQSGITQYSATWSHGSSYAIQTITSLPSGRVFLGSLFSQYELLYPLGNSAGYGYIRPNTGGGFTLQTSLVTRLGYLMVGGQFGYWKLLTEN</sequence>
<feature type="signal peptide" evidence="1">
    <location>
        <begin position="1"/>
        <end position="24"/>
    </location>
</feature>
<proteinExistence type="predicted"/>
<accession>A0A316DYZ5</accession>
<dbReference type="Proteomes" id="UP000245634">
    <property type="component" value="Unassembled WGS sequence"/>
</dbReference>
<name>A0A316DYZ5_9BACL</name>
<dbReference type="RefSeq" id="WP_109687026.1">
    <property type="nucleotide sequence ID" value="NZ_QGGL01000003.1"/>
</dbReference>
<feature type="chain" id="PRO_5016299402" evidence="1">
    <location>
        <begin position="25"/>
        <end position="353"/>
    </location>
</feature>
<reference evidence="2 3" key="1">
    <citation type="submission" date="2018-05" db="EMBL/GenBank/DDBJ databases">
        <title>Genomic Encyclopedia of Type Strains, Phase IV (KMG-IV): sequencing the most valuable type-strain genomes for metagenomic binning, comparative biology and taxonomic classification.</title>
        <authorList>
            <person name="Goeker M."/>
        </authorList>
    </citation>
    <scope>NUCLEOTIDE SEQUENCE [LARGE SCALE GENOMIC DNA]</scope>
    <source>
        <strain evidence="2 3">DSM 18773</strain>
    </source>
</reference>